<evidence type="ECO:0000256" key="1">
    <source>
        <dbReference type="ARBA" id="ARBA00000677"/>
    </source>
</evidence>
<dbReference type="AlphaFoldDB" id="A0A415DX26"/>
<dbReference type="InterPro" id="IPR019758">
    <property type="entry name" value="Pept_S26A_signal_pept_1_CS"/>
</dbReference>
<dbReference type="PANTHER" id="PTHR43390:SF1">
    <property type="entry name" value="CHLOROPLAST PROCESSING PEPTIDASE"/>
    <property type="match status" value="1"/>
</dbReference>
<comment type="catalytic activity">
    <reaction evidence="1 7">
        <text>Cleavage of hydrophobic, N-terminal signal or leader sequences from secreted and periplasmic proteins.</text>
        <dbReference type="EC" id="3.4.21.89"/>
    </reaction>
</comment>
<dbReference type="GO" id="GO:0009003">
    <property type="term" value="F:signal peptidase activity"/>
    <property type="evidence" value="ECO:0007669"/>
    <property type="project" value="UniProtKB-EC"/>
</dbReference>
<evidence type="ECO:0000256" key="4">
    <source>
        <dbReference type="ARBA" id="ARBA00013208"/>
    </source>
</evidence>
<evidence type="ECO:0000256" key="2">
    <source>
        <dbReference type="ARBA" id="ARBA00004401"/>
    </source>
</evidence>
<dbReference type="Proteomes" id="UP000284841">
    <property type="component" value="Unassembled WGS sequence"/>
</dbReference>
<feature type="domain" description="Peptidase S26" evidence="8">
    <location>
        <begin position="6"/>
        <end position="166"/>
    </location>
</feature>
<comment type="subcellular location">
    <subcellularLocation>
        <location evidence="2">Cell membrane</location>
        <topology evidence="2">Single-pass type II membrane protein</topology>
    </subcellularLocation>
    <subcellularLocation>
        <location evidence="7">Membrane</location>
        <topology evidence="7">Single-pass type II membrane protein</topology>
    </subcellularLocation>
</comment>
<evidence type="ECO:0000313" key="9">
    <source>
        <dbReference type="EMBL" id="RHJ85207.1"/>
    </source>
</evidence>
<dbReference type="PROSITE" id="PS00760">
    <property type="entry name" value="SPASE_I_2"/>
    <property type="match status" value="1"/>
</dbReference>
<feature type="transmembrane region" description="Helical" evidence="7">
    <location>
        <begin position="12"/>
        <end position="31"/>
    </location>
</feature>
<proteinExistence type="inferred from homology"/>
<keyword evidence="7" id="KW-0472">Membrane</keyword>
<evidence type="ECO:0000256" key="3">
    <source>
        <dbReference type="ARBA" id="ARBA00009370"/>
    </source>
</evidence>
<dbReference type="GO" id="GO:0004252">
    <property type="term" value="F:serine-type endopeptidase activity"/>
    <property type="evidence" value="ECO:0007669"/>
    <property type="project" value="InterPro"/>
</dbReference>
<dbReference type="Pfam" id="PF10502">
    <property type="entry name" value="Peptidase_S26"/>
    <property type="match status" value="1"/>
</dbReference>
<evidence type="ECO:0000259" key="8">
    <source>
        <dbReference type="Pfam" id="PF10502"/>
    </source>
</evidence>
<dbReference type="InterPro" id="IPR019757">
    <property type="entry name" value="Pept_S26A_signal_pept_1_Lys-AS"/>
</dbReference>
<dbReference type="GeneID" id="83002643"/>
<comment type="similarity">
    <text evidence="3 7">Belongs to the peptidase S26 family.</text>
</comment>
<protein>
    <recommendedName>
        <fullName evidence="4 7">Signal peptidase I</fullName>
        <ecNumber evidence="4 7">3.4.21.89</ecNumber>
    </recommendedName>
</protein>
<dbReference type="EC" id="3.4.21.89" evidence="4 7"/>
<dbReference type="PANTHER" id="PTHR43390">
    <property type="entry name" value="SIGNAL PEPTIDASE I"/>
    <property type="match status" value="1"/>
</dbReference>
<dbReference type="STRING" id="1776384.GCA_900086585_00215"/>
<dbReference type="InterPro" id="IPR036286">
    <property type="entry name" value="LexA/Signal_pep-like_sf"/>
</dbReference>
<evidence type="ECO:0000313" key="10">
    <source>
        <dbReference type="Proteomes" id="UP000284841"/>
    </source>
</evidence>
<dbReference type="EMBL" id="QRMS01000005">
    <property type="protein sequence ID" value="RHJ85207.1"/>
    <property type="molecule type" value="Genomic_DNA"/>
</dbReference>
<dbReference type="CDD" id="cd06530">
    <property type="entry name" value="S26_SPase_I"/>
    <property type="match status" value="1"/>
</dbReference>
<keyword evidence="7" id="KW-0812">Transmembrane</keyword>
<dbReference type="Gene3D" id="2.10.109.10">
    <property type="entry name" value="Umud Fragment, subunit A"/>
    <property type="match status" value="1"/>
</dbReference>
<dbReference type="GO" id="GO:0005886">
    <property type="term" value="C:plasma membrane"/>
    <property type="evidence" value="ECO:0007669"/>
    <property type="project" value="UniProtKB-SubCell"/>
</dbReference>
<evidence type="ECO:0000256" key="5">
    <source>
        <dbReference type="ARBA" id="ARBA00022801"/>
    </source>
</evidence>
<feature type="active site" evidence="6">
    <location>
        <position position="83"/>
    </location>
</feature>
<dbReference type="OrthoDB" id="9802919at2"/>
<keyword evidence="10" id="KW-1185">Reference proteome</keyword>
<sequence length="178" mass="19754">MKENRKEWLKAITNGIVAAVIVIQFIMPTMVEGISMEPNFEGGDYLLVSKQAYTNGKTPQRGDVVVFVSHQKDQDGKYKKLIKRVIALPGDMVAVEGGKVYINGKETDDDYTKDGITNGEVAPVVVPEGSVFCLGDNRLHSTDSRFLEVGFVKEDTIEGKAFFRVYPFSKFGKIGRLL</sequence>
<reference evidence="9 10" key="1">
    <citation type="submission" date="2018-08" db="EMBL/GenBank/DDBJ databases">
        <title>A genome reference for cultivated species of the human gut microbiota.</title>
        <authorList>
            <person name="Zou Y."/>
            <person name="Xue W."/>
            <person name="Luo G."/>
        </authorList>
    </citation>
    <scope>NUCLEOTIDE SEQUENCE [LARGE SCALE GENOMIC DNA]</scope>
    <source>
        <strain evidence="9 10">AM07-24</strain>
    </source>
</reference>
<evidence type="ECO:0000256" key="6">
    <source>
        <dbReference type="PIRSR" id="PIRSR600223-1"/>
    </source>
</evidence>
<keyword evidence="7" id="KW-1133">Transmembrane helix</keyword>
<dbReference type="InterPro" id="IPR000223">
    <property type="entry name" value="Pept_S26A_signal_pept_1"/>
</dbReference>
<keyword evidence="5 7" id="KW-0378">Hydrolase</keyword>
<dbReference type="PRINTS" id="PR00727">
    <property type="entry name" value="LEADERPTASE"/>
</dbReference>
<feature type="active site" evidence="6">
    <location>
        <position position="35"/>
    </location>
</feature>
<dbReference type="InterPro" id="IPR019533">
    <property type="entry name" value="Peptidase_S26"/>
</dbReference>
<accession>A0A415DX26</accession>
<evidence type="ECO:0000256" key="7">
    <source>
        <dbReference type="RuleBase" id="RU362042"/>
    </source>
</evidence>
<name>A0A415DX26_9FIRM</name>
<dbReference type="NCBIfam" id="TIGR02227">
    <property type="entry name" value="sigpep_I_bact"/>
    <property type="match status" value="1"/>
</dbReference>
<comment type="caution">
    <text evidence="9">The sequence shown here is derived from an EMBL/GenBank/DDBJ whole genome shotgun (WGS) entry which is preliminary data.</text>
</comment>
<dbReference type="RefSeq" id="WP_067532650.1">
    <property type="nucleotide sequence ID" value="NZ_AP025567.1"/>
</dbReference>
<organism evidence="9 10">
    <name type="scientific">Emergencia timonensis</name>
    <dbReference type="NCBI Taxonomy" id="1776384"/>
    <lineage>
        <taxon>Bacteria</taxon>
        <taxon>Bacillati</taxon>
        <taxon>Bacillota</taxon>
        <taxon>Clostridia</taxon>
        <taxon>Peptostreptococcales</taxon>
        <taxon>Anaerovoracaceae</taxon>
        <taxon>Emergencia</taxon>
    </lineage>
</organism>
<keyword evidence="7" id="KW-0645">Protease</keyword>
<gene>
    <name evidence="9" type="primary">lepB</name>
    <name evidence="9" type="ORF">DW099_16040</name>
</gene>
<dbReference type="GO" id="GO:0006465">
    <property type="term" value="P:signal peptide processing"/>
    <property type="evidence" value="ECO:0007669"/>
    <property type="project" value="InterPro"/>
</dbReference>
<dbReference type="SUPFAM" id="SSF51306">
    <property type="entry name" value="LexA/Signal peptidase"/>
    <property type="match status" value="1"/>
</dbReference>
<dbReference type="PROSITE" id="PS00761">
    <property type="entry name" value="SPASE_I_3"/>
    <property type="match status" value="1"/>
</dbReference>